<accession>A0A0Q3TAE3</accession>
<dbReference type="Gene3D" id="3.40.50.2300">
    <property type="match status" value="1"/>
</dbReference>
<feature type="domain" description="AAA" evidence="1">
    <location>
        <begin position="140"/>
        <end position="309"/>
    </location>
</feature>
<dbReference type="GO" id="GO:0005829">
    <property type="term" value="C:cytosol"/>
    <property type="evidence" value="ECO:0007669"/>
    <property type="project" value="TreeGrafter"/>
</dbReference>
<evidence type="ECO:0000313" key="3">
    <source>
        <dbReference type="Proteomes" id="UP000051888"/>
    </source>
</evidence>
<protein>
    <submittedName>
        <fullName evidence="2">Pilus assembly protein CpaE</fullName>
    </submittedName>
</protein>
<dbReference type="Gene3D" id="3.40.50.300">
    <property type="entry name" value="P-loop containing nucleotide triphosphate hydrolases"/>
    <property type="match status" value="1"/>
</dbReference>
<dbReference type="InterPro" id="IPR050625">
    <property type="entry name" value="ParA/MinD_ATPase"/>
</dbReference>
<comment type="caution">
    <text evidence="2">The sequence shown here is derived from an EMBL/GenBank/DDBJ whole genome shotgun (WGS) entry which is preliminary data.</text>
</comment>
<organism evidence="2 3">
    <name type="scientific">Heyndrickxia shackletonii</name>
    <dbReference type="NCBI Taxonomy" id="157838"/>
    <lineage>
        <taxon>Bacteria</taxon>
        <taxon>Bacillati</taxon>
        <taxon>Bacillota</taxon>
        <taxon>Bacilli</taxon>
        <taxon>Bacillales</taxon>
        <taxon>Bacillaceae</taxon>
        <taxon>Heyndrickxia</taxon>
    </lineage>
</organism>
<dbReference type="GO" id="GO:0016887">
    <property type="term" value="F:ATP hydrolysis activity"/>
    <property type="evidence" value="ECO:0007669"/>
    <property type="project" value="TreeGrafter"/>
</dbReference>
<dbReference type="AlphaFoldDB" id="A0A0Q3TAE3"/>
<dbReference type="SUPFAM" id="SSF52172">
    <property type="entry name" value="CheY-like"/>
    <property type="match status" value="1"/>
</dbReference>
<dbReference type="PANTHER" id="PTHR43384:SF13">
    <property type="entry name" value="SLR0110 PROTEIN"/>
    <property type="match status" value="1"/>
</dbReference>
<dbReference type="EMBL" id="LJJC01000006">
    <property type="protein sequence ID" value="KQL51022.1"/>
    <property type="molecule type" value="Genomic_DNA"/>
</dbReference>
<name>A0A0Q3TAE3_9BACI</name>
<reference evidence="2 3" key="1">
    <citation type="submission" date="2015-09" db="EMBL/GenBank/DDBJ databases">
        <title>Genome sequencing project for genomic taxonomy and phylogenomics of Bacillus-like bacteria.</title>
        <authorList>
            <person name="Liu B."/>
            <person name="Wang J."/>
            <person name="Zhu Y."/>
            <person name="Liu G."/>
            <person name="Chen Q."/>
            <person name="Chen Z."/>
            <person name="Lan J."/>
            <person name="Che J."/>
            <person name="Ge C."/>
            <person name="Shi H."/>
            <person name="Pan Z."/>
            <person name="Liu X."/>
        </authorList>
    </citation>
    <scope>NUCLEOTIDE SEQUENCE [LARGE SCALE GENOMIC DNA]</scope>
    <source>
        <strain evidence="2 3">LMG 18435</strain>
    </source>
</reference>
<dbReference type="STRING" id="157838.AN964_18520"/>
<dbReference type="GO" id="GO:0009898">
    <property type="term" value="C:cytoplasmic side of plasma membrane"/>
    <property type="evidence" value="ECO:0007669"/>
    <property type="project" value="TreeGrafter"/>
</dbReference>
<dbReference type="GO" id="GO:0051782">
    <property type="term" value="P:negative regulation of cell division"/>
    <property type="evidence" value="ECO:0007669"/>
    <property type="project" value="TreeGrafter"/>
</dbReference>
<dbReference type="GO" id="GO:0005524">
    <property type="term" value="F:ATP binding"/>
    <property type="evidence" value="ECO:0007669"/>
    <property type="project" value="TreeGrafter"/>
</dbReference>
<dbReference type="OrthoDB" id="2512803at2"/>
<dbReference type="InterPro" id="IPR027417">
    <property type="entry name" value="P-loop_NTPase"/>
</dbReference>
<keyword evidence="3" id="KW-1185">Reference proteome</keyword>
<gene>
    <name evidence="2" type="ORF">AN964_18520</name>
</gene>
<evidence type="ECO:0000259" key="1">
    <source>
        <dbReference type="Pfam" id="PF13614"/>
    </source>
</evidence>
<dbReference type="InterPro" id="IPR011006">
    <property type="entry name" value="CheY-like_superfamily"/>
</dbReference>
<proteinExistence type="predicted"/>
<dbReference type="RefSeq" id="WP_055741321.1">
    <property type="nucleotide sequence ID" value="NZ_JAAIWL010000050.1"/>
</dbReference>
<dbReference type="PATRIC" id="fig|157838.3.peg.4114"/>
<dbReference type="SUPFAM" id="SSF52540">
    <property type="entry name" value="P-loop containing nucleoside triphosphate hydrolases"/>
    <property type="match status" value="1"/>
</dbReference>
<dbReference type="Pfam" id="PF13614">
    <property type="entry name" value="AAA_31"/>
    <property type="match status" value="1"/>
</dbReference>
<evidence type="ECO:0000313" key="2">
    <source>
        <dbReference type="EMBL" id="KQL51022.1"/>
    </source>
</evidence>
<sequence length="383" mass="43276">METNLKLLLVSDDEVLHNQLLNVIEDNIHVQVVNPMDVVREINRDVPDIVLYIQPASDIAVENIQYIKSANPATLVIFIAKSSDFTLLRNITKAGATEFFVFPEEQGTFAARLPTIIKNYELNKETNNTSFSTFVRGRGQIVSFFSGSGGSGKTILASTFAQTLKLESTAEVILIDLNLQFGGIETIVSINSNRSIADLTPVIRELNESHIRNVSQTENYSKMDVLISPCDAEVAETLSEEFIAKLLRTCRRSFDFVIIDLPSFINNQVVTALEESDQIYYVLSPDTPSLKVLKQFEELSARLGIELKSRMKIILNHVGKENEVQEKDLKDIVRFPIEARIRRDLKGLQPFINKGEPVRKTLKERRLIPFAKDVRKWAHSVLK</sequence>
<dbReference type="Proteomes" id="UP000051888">
    <property type="component" value="Unassembled WGS sequence"/>
</dbReference>
<dbReference type="PANTHER" id="PTHR43384">
    <property type="entry name" value="SEPTUM SITE-DETERMINING PROTEIN MIND HOMOLOG, CHLOROPLASTIC-RELATED"/>
    <property type="match status" value="1"/>
</dbReference>
<dbReference type="InterPro" id="IPR025669">
    <property type="entry name" value="AAA_dom"/>
</dbReference>